<dbReference type="PROSITE" id="PS51257">
    <property type="entry name" value="PROKAR_LIPOPROTEIN"/>
    <property type="match status" value="1"/>
</dbReference>
<protein>
    <submittedName>
        <fullName evidence="1">Uncharacterized protein</fullName>
    </submittedName>
</protein>
<dbReference type="EMBL" id="CAJVCE010000046">
    <property type="protein sequence ID" value="CAG7658683.1"/>
    <property type="molecule type" value="Genomic_DNA"/>
</dbReference>
<name>A0ABN7TWP3_9BACL</name>
<dbReference type="RefSeq" id="WP_230415743.1">
    <property type="nucleotide sequence ID" value="NZ_CAJVCE010000046.1"/>
</dbReference>
<sequence length="180" mass="20710">MFRLLPPSWKTDRLCMEMPILLCIFVVFGLTFTGCSSLMRKEVTIVPLTEYTPKPNLELIQNIRKNKDPRNELFEVYRDLTVIDIHNHDAGNPNAIEKWGKYGIDRIVLFGDISEPSAQITDQLSWQQYRREPSHVYPSFAGFPIYEDEGLTIVRDKLEQGYLNIGEIAAASTNSPLFQK</sequence>
<evidence type="ECO:0000313" key="1">
    <source>
        <dbReference type="EMBL" id="CAG7658683.1"/>
    </source>
</evidence>
<dbReference type="Proteomes" id="UP000730618">
    <property type="component" value="Unassembled WGS sequence"/>
</dbReference>
<evidence type="ECO:0000313" key="2">
    <source>
        <dbReference type="Proteomes" id="UP000730618"/>
    </source>
</evidence>
<comment type="caution">
    <text evidence="1">The sequence shown here is derived from an EMBL/GenBank/DDBJ whole genome shotgun (WGS) entry which is preliminary data.</text>
</comment>
<accession>A0ABN7TWP3</accession>
<reference evidence="1 2" key="1">
    <citation type="submission" date="2021-06" db="EMBL/GenBank/DDBJ databases">
        <authorList>
            <person name="Criscuolo A."/>
        </authorList>
    </citation>
    <scope>NUCLEOTIDE SEQUENCE [LARGE SCALE GENOMIC DNA]</scope>
    <source>
        <strain evidence="2">CIP 111802</strain>
    </source>
</reference>
<proteinExistence type="predicted"/>
<organism evidence="1 2">
    <name type="scientific">Paenibacillus allorhizosphaerae</name>
    <dbReference type="NCBI Taxonomy" id="2849866"/>
    <lineage>
        <taxon>Bacteria</taxon>
        <taxon>Bacillati</taxon>
        <taxon>Bacillota</taxon>
        <taxon>Bacilli</taxon>
        <taxon>Bacillales</taxon>
        <taxon>Paenibacillaceae</taxon>
        <taxon>Paenibacillus</taxon>
    </lineage>
</organism>
<gene>
    <name evidence="1" type="ORF">PAECIP111802_07126</name>
</gene>
<keyword evidence="2" id="KW-1185">Reference proteome</keyword>